<organism evidence="1 2">
    <name type="scientific">Candidatus Kutchimonas denitrificans</name>
    <dbReference type="NCBI Taxonomy" id="3056748"/>
    <lineage>
        <taxon>Bacteria</taxon>
        <taxon>Pseudomonadati</taxon>
        <taxon>Gemmatimonadota</taxon>
        <taxon>Gemmatimonadia</taxon>
        <taxon>Candidatus Palauibacterales</taxon>
        <taxon>Candidatus Palauibacteraceae</taxon>
        <taxon>Candidatus Kutchimonas</taxon>
    </lineage>
</organism>
<evidence type="ECO:0000313" key="1">
    <source>
        <dbReference type="EMBL" id="NIR75048.1"/>
    </source>
</evidence>
<dbReference type="PROSITE" id="PS51257">
    <property type="entry name" value="PROKAR_LIPOPROTEIN"/>
    <property type="match status" value="1"/>
</dbReference>
<comment type="caution">
    <text evidence="1">The sequence shown here is derived from an EMBL/GenBank/DDBJ whole genome shotgun (WGS) entry which is preliminary data.</text>
</comment>
<dbReference type="EMBL" id="JAACAK010000058">
    <property type="protein sequence ID" value="NIR75048.1"/>
    <property type="molecule type" value="Genomic_DNA"/>
</dbReference>
<dbReference type="AlphaFoldDB" id="A0AAE5CBW2"/>
<evidence type="ECO:0000313" key="2">
    <source>
        <dbReference type="Proteomes" id="UP000702544"/>
    </source>
</evidence>
<name>A0AAE5CBW2_9BACT</name>
<proteinExistence type="predicted"/>
<dbReference type="Proteomes" id="UP000702544">
    <property type="component" value="Unassembled WGS sequence"/>
</dbReference>
<sequence>MRAGLILPVCLLLAAACGRERDMPERVEMPDSTEVMRALQNEAAMDSMLDTIPGGEMARGDSAMAAELLKKKM</sequence>
<accession>A0AAE5CBW2</accession>
<reference evidence="1 2" key="1">
    <citation type="submission" date="2020-01" db="EMBL/GenBank/DDBJ databases">
        <title>Genomes assembled from Gulf of Kutch pelagic sediment metagenomes.</title>
        <authorList>
            <person name="Chandrashekar M."/>
            <person name="Mahajan M.S."/>
            <person name="Dave K.J."/>
            <person name="Vatsa P."/>
            <person name="Nathani N.M."/>
        </authorList>
    </citation>
    <scope>NUCLEOTIDE SEQUENCE [LARGE SCALE GENOMIC DNA]</scope>
    <source>
        <strain evidence="1">KS3-K002</strain>
    </source>
</reference>
<gene>
    <name evidence="1" type="ORF">GWO12_08040</name>
</gene>
<protein>
    <submittedName>
        <fullName evidence="1">Uncharacterized protein</fullName>
    </submittedName>
</protein>